<dbReference type="AlphaFoldDB" id="A0AA88CRT2"/>
<dbReference type="Proteomes" id="UP001187192">
    <property type="component" value="Unassembled WGS sequence"/>
</dbReference>
<keyword evidence="1" id="KW-0328">Glycosyltransferase</keyword>
<evidence type="ECO:0000313" key="5">
    <source>
        <dbReference type="Proteomes" id="UP001187192"/>
    </source>
</evidence>
<feature type="region of interest" description="Disordered" evidence="3">
    <location>
        <begin position="422"/>
        <end position="442"/>
    </location>
</feature>
<feature type="region of interest" description="Disordered" evidence="3">
    <location>
        <begin position="1"/>
        <end position="28"/>
    </location>
</feature>
<dbReference type="GO" id="GO:0035251">
    <property type="term" value="F:UDP-glucosyltransferase activity"/>
    <property type="evidence" value="ECO:0007669"/>
    <property type="project" value="InterPro"/>
</dbReference>
<dbReference type="InterPro" id="IPR002213">
    <property type="entry name" value="UDP_glucos_trans"/>
</dbReference>
<dbReference type="SUPFAM" id="SSF53756">
    <property type="entry name" value="UDP-Glycosyltransferase/glycogen phosphorylase"/>
    <property type="match status" value="1"/>
</dbReference>
<sequence>MSGEERRTRDMLGLQGKRTQTTLYHVSRQKKKDKILEANLDPFAFVGGSGKTGKRKEERGKRKEDEEKHSSIIWCTWFPPHGVHGGIGKANLATPSLLVYNNLGGHKYNLPLDTATTSSYIDQLSQTTLRISFFTPPSIDLPQSLSRTEAAFEFIKLNASHAVHVSYHPHIPAYYYFTSSASALAVILYLPAIHHQTTKSFRELGDTLLHFPGLPPLKASDMPDAFYDLDDPTYRYFLNVATYLPKSKGIIINTFDSLEPRVIEALMDGACVPNQDLQPEKSVVLLCFGSRGTFSEVQLKEMAMGLERSSQKFLWVVESPPDSNMTEPNLESAILRHGSIGGFVTHCGWNSVVGAVSCGVPMVAWPLYAEQRMNSVVLVEEMKLAMPLEKVPSSSSSLGEELVTSQDMEKKVRFVRAIRIRGRKKSSRTEFGSESRGYRGLD</sequence>
<accession>A0AA88CRT2</accession>
<evidence type="ECO:0000313" key="4">
    <source>
        <dbReference type="EMBL" id="GMN26982.1"/>
    </source>
</evidence>
<dbReference type="EMBL" id="BTGU01000001">
    <property type="protein sequence ID" value="GMN26982.1"/>
    <property type="molecule type" value="Genomic_DNA"/>
</dbReference>
<name>A0AA88CRT2_FICCA</name>
<evidence type="ECO:0000256" key="3">
    <source>
        <dbReference type="SAM" id="MobiDB-lite"/>
    </source>
</evidence>
<feature type="compositionally biased region" description="Basic and acidic residues" evidence="3">
    <location>
        <begin position="1"/>
        <end position="10"/>
    </location>
</feature>
<comment type="caution">
    <text evidence="4">The sequence shown here is derived from an EMBL/GenBank/DDBJ whole genome shotgun (WGS) entry which is preliminary data.</text>
</comment>
<evidence type="ECO:0000256" key="2">
    <source>
        <dbReference type="ARBA" id="ARBA00022679"/>
    </source>
</evidence>
<proteinExistence type="predicted"/>
<feature type="region of interest" description="Disordered" evidence="3">
    <location>
        <begin position="43"/>
        <end position="65"/>
    </location>
</feature>
<dbReference type="PANTHER" id="PTHR48048:SF56">
    <property type="entry name" value="GLYCOSYLTRANSFERASE"/>
    <property type="match status" value="1"/>
</dbReference>
<feature type="compositionally biased region" description="Basic and acidic residues" evidence="3">
    <location>
        <begin position="55"/>
        <end position="65"/>
    </location>
</feature>
<feature type="compositionally biased region" description="Basic and acidic residues" evidence="3">
    <location>
        <begin position="427"/>
        <end position="442"/>
    </location>
</feature>
<dbReference type="CDD" id="cd03784">
    <property type="entry name" value="GT1_Gtf-like"/>
    <property type="match status" value="1"/>
</dbReference>
<keyword evidence="5" id="KW-1185">Reference proteome</keyword>
<reference evidence="4" key="1">
    <citation type="submission" date="2023-07" db="EMBL/GenBank/DDBJ databases">
        <title>draft genome sequence of fig (Ficus carica).</title>
        <authorList>
            <person name="Takahashi T."/>
            <person name="Nishimura K."/>
        </authorList>
    </citation>
    <scope>NUCLEOTIDE SEQUENCE</scope>
</reference>
<protein>
    <recommendedName>
        <fullName evidence="6">Glycosyltransferase</fullName>
    </recommendedName>
</protein>
<dbReference type="InterPro" id="IPR050481">
    <property type="entry name" value="UDP-glycosyltransf_plant"/>
</dbReference>
<dbReference type="Pfam" id="PF00201">
    <property type="entry name" value="UDPGT"/>
    <property type="match status" value="1"/>
</dbReference>
<organism evidence="4 5">
    <name type="scientific">Ficus carica</name>
    <name type="common">Common fig</name>
    <dbReference type="NCBI Taxonomy" id="3494"/>
    <lineage>
        <taxon>Eukaryota</taxon>
        <taxon>Viridiplantae</taxon>
        <taxon>Streptophyta</taxon>
        <taxon>Embryophyta</taxon>
        <taxon>Tracheophyta</taxon>
        <taxon>Spermatophyta</taxon>
        <taxon>Magnoliopsida</taxon>
        <taxon>eudicotyledons</taxon>
        <taxon>Gunneridae</taxon>
        <taxon>Pentapetalae</taxon>
        <taxon>rosids</taxon>
        <taxon>fabids</taxon>
        <taxon>Rosales</taxon>
        <taxon>Moraceae</taxon>
        <taxon>Ficeae</taxon>
        <taxon>Ficus</taxon>
    </lineage>
</organism>
<keyword evidence="2" id="KW-0808">Transferase</keyword>
<evidence type="ECO:0000256" key="1">
    <source>
        <dbReference type="ARBA" id="ARBA00022676"/>
    </source>
</evidence>
<dbReference type="Gene3D" id="3.40.50.2000">
    <property type="entry name" value="Glycogen Phosphorylase B"/>
    <property type="match status" value="2"/>
</dbReference>
<evidence type="ECO:0008006" key="6">
    <source>
        <dbReference type="Google" id="ProtNLM"/>
    </source>
</evidence>
<dbReference type="PANTHER" id="PTHR48048">
    <property type="entry name" value="GLYCOSYLTRANSFERASE"/>
    <property type="match status" value="1"/>
</dbReference>
<gene>
    <name evidence="4" type="ORF">TIFTF001_001495</name>
</gene>